<keyword evidence="3" id="KW-1185">Reference proteome</keyword>
<protein>
    <recommendedName>
        <fullName evidence="4">EGF-like domain-containing protein</fullName>
    </recommendedName>
</protein>
<evidence type="ECO:0000256" key="1">
    <source>
        <dbReference type="SAM" id="SignalP"/>
    </source>
</evidence>
<reference evidence="2 3" key="1">
    <citation type="journal article" date="2018" name="PLoS ONE">
        <title>The draft genome of Kipferlia bialata reveals reductive genome evolution in fornicate parasites.</title>
        <authorList>
            <person name="Tanifuji G."/>
            <person name="Takabayashi S."/>
            <person name="Kume K."/>
            <person name="Takagi M."/>
            <person name="Nakayama T."/>
            <person name="Kamikawa R."/>
            <person name="Inagaki Y."/>
            <person name="Hashimoto T."/>
        </authorList>
    </citation>
    <scope>NUCLEOTIDE SEQUENCE [LARGE SCALE GENOMIC DNA]</scope>
    <source>
        <strain evidence="2">NY0173</strain>
    </source>
</reference>
<dbReference type="AlphaFoldDB" id="A0A9K3CXR5"/>
<gene>
    <name evidence="2" type="ORF">KIPB_006578</name>
</gene>
<feature type="signal peptide" evidence="1">
    <location>
        <begin position="1"/>
        <end position="19"/>
    </location>
</feature>
<dbReference type="Proteomes" id="UP000265618">
    <property type="component" value="Unassembled WGS sequence"/>
</dbReference>
<evidence type="ECO:0000313" key="3">
    <source>
        <dbReference type="Proteomes" id="UP000265618"/>
    </source>
</evidence>
<organism evidence="2 3">
    <name type="scientific">Kipferlia bialata</name>
    <dbReference type="NCBI Taxonomy" id="797122"/>
    <lineage>
        <taxon>Eukaryota</taxon>
        <taxon>Metamonada</taxon>
        <taxon>Carpediemonas-like organisms</taxon>
        <taxon>Kipferlia</taxon>
    </lineage>
</organism>
<name>A0A9K3CXR5_9EUKA</name>
<dbReference type="EMBL" id="BDIP01001710">
    <property type="protein sequence ID" value="GIQ84977.1"/>
    <property type="molecule type" value="Genomic_DNA"/>
</dbReference>
<evidence type="ECO:0008006" key="4">
    <source>
        <dbReference type="Google" id="ProtNLM"/>
    </source>
</evidence>
<accession>A0A9K3CXR5</accession>
<evidence type="ECO:0000313" key="2">
    <source>
        <dbReference type="EMBL" id="GIQ84977.1"/>
    </source>
</evidence>
<keyword evidence="1" id="KW-0732">Signal</keyword>
<proteinExistence type="predicted"/>
<feature type="chain" id="PRO_5039900207" description="EGF-like domain-containing protein" evidence="1">
    <location>
        <begin position="20"/>
        <end position="158"/>
    </location>
</feature>
<sequence>MKCTAFILIVLAALALVEASCGYDDHTGRCSGGCSGENICVQIGPGFCQCVATDLCYFDYSTGDCIGECETSHGCYLVADMTCECTDCGWLDHHRKHCSGFCRGDNICMQASAGGECSCNRNMCQYDYAEHKCKGPCSGSNICKEVFDGYCECVHYGP</sequence>
<comment type="caution">
    <text evidence="2">The sequence shown here is derived from an EMBL/GenBank/DDBJ whole genome shotgun (WGS) entry which is preliminary data.</text>
</comment>